<evidence type="ECO:0000259" key="3">
    <source>
        <dbReference type="Pfam" id="PF16321"/>
    </source>
</evidence>
<accession>A0A9N8HLX9</accession>
<evidence type="ECO:0000256" key="2">
    <source>
        <dbReference type="SAM" id="SignalP"/>
    </source>
</evidence>
<name>A0A9N8HLX9_9STRA</name>
<dbReference type="Pfam" id="PF02482">
    <property type="entry name" value="Ribosomal_S30AE"/>
    <property type="match status" value="1"/>
</dbReference>
<dbReference type="GO" id="GO:0045900">
    <property type="term" value="P:negative regulation of translational elongation"/>
    <property type="evidence" value="ECO:0007669"/>
    <property type="project" value="TreeGrafter"/>
</dbReference>
<keyword evidence="2" id="KW-0732">Signal</keyword>
<dbReference type="GO" id="GO:0022627">
    <property type="term" value="C:cytosolic small ribosomal subunit"/>
    <property type="evidence" value="ECO:0007669"/>
    <property type="project" value="TreeGrafter"/>
</dbReference>
<dbReference type="EMBL" id="CAICTM010000860">
    <property type="protein sequence ID" value="CAB9517512.1"/>
    <property type="molecule type" value="Genomic_DNA"/>
</dbReference>
<sequence length="242" mass="26872">MKTIIISLLGLSSCVSGFVSQPRPIIPKVVLFSTEEARATEVPLVVSGTNIELTPALVDYVNKRIGGNLNKLGSNGAIRECDVHLSVNKNPKVKNAHKVEVTTNLKGVTIHSRTETPDMYESIDAVAHALNRKLRKYKERRQQGWHGGSNMGDDIMAILEEMEAEQNWDETAGVDDDEFEDPDKPTVMSVKSYDLNKPTSLEEAVFALDYTDHDFYVFRNKDTDAVNVVYKRNAGGIGHVEP</sequence>
<keyword evidence="5" id="KW-1185">Reference proteome</keyword>
<dbReference type="InterPro" id="IPR032528">
    <property type="entry name" value="Ribosom_S30AE_C"/>
</dbReference>
<gene>
    <name evidence="4" type="ORF">SEMRO_861_G212350.1</name>
</gene>
<evidence type="ECO:0000313" key="4">
    <source>
        <dbReference type="EMBL" id="CAB9517512.1"/>
    </source>
</evidence>
<comment type="caution">
    <text evidence="4">The sequence shown here is derived from an EMBL/GenBank/DDBJ whole genome shotgun (WGS) entry which is preliminary data.</text>
</comment>
<organism evidence="4 5">
    <name type="scientific">Seminavis robusta</name>
    <dbReference type="NCBI Taxonomy" id="568900"/>
    <lineage>
        <taxon>Eukaryota</taxon>
        <taxon>Sar</taxon>
        <taxon>Stramenopiles</taxon>
        <taxon>Ochrophyta</taxon>
        <taxon>Bacillariophyta</taxon>
        <taxon>Bacillariophyceae</taxon>
        <taxon>Bacillariophycidae</taxon>
        <taxon>Naviculales</taxon>
        <taxon>Naviculaceae</taxon>
        <taxon>Seminavis</taxon>
    </lineage>
</organism>
<dbReference type="AlphaFoldDB" id="A0A9N8HLX9"/>
<dbReference type="Proteomes" id="UP001153069">
    <property type="component" value="Unassembled WGS sequence"/>
</dbReference>
<evidence type="ECO:0000313" key="5">
    <source>
        <dbReference type="Proteomes" id="UP001153069"/>
    </source>
</evidence>
<dbReference type="Gene3D" id="3.30.160.100">
    <property type="entry name" value="Ribosome hibernation promotion factor-like"/>
    <property type="match status" value="1"/>
</dbReference>
<dbReference type="GO" id="GO:0043024">
    <property type="term" value="F:ribosomal small subunit binding"/>
    <property type="evidence" value="ECO:0007669"/>
    <property type="project" value="TreeGrafter"/>
</dbReference>
<dbReference type="InterPro" id="IPR050574">
    <property type="entry name" value="HPF/YfiA_ribosome-assoc"/>
</dbReference>
<dbReference type="SUPFAM" id="SSF69754">
    <property type="entry name" value="Ribosome binding protein Y (YfiA homologue)"/>
    <property type="match status" value="1"/>
</dbReference>
<dbReference type="PANTHER" id="PTHR33231:SF1">
    <property type="entry name" value="30S RIBOSOMAL PROTEIN"/>
    <property type="match status" value="1"/>
</dbReference>
<dbReference type="Pfam" id="PF16321">
    <property type="entry name" value="Ribosom_S30AE_C"/>
    <property type="match status" value="1"/>
</dbReference>
<dbReference type="InterPro" id="IPR036567">
    <property type="entry name" value="RHF-like"/>
</dbReference>
<keyword evidence="1" id="KW-0810">Translation regulation</keyword>
<feature type="chain" id="PRO_5040466523" evidence="2">
    <location>
        <begin position="18"/>
        <end position="242"/>
    </location>
</feature>
<dbReference type="Gene3D" id="3.30.505.50">
    <property type="entry name" value="Sigma 54 modulation/S30EA ribosomal protein, C-terminal domain"/>
    <property type="match status" value="1"/>
</dbReference>
<dbReference type="CDD" id="cd00552">
    <property type="entry name" value="RaiA"/>
    <property type="match status" value="1"/>
</dbReference>
<dbReference type="NCBIfam" id="TIGR00741">
    <property type="entry name" value="yfiA"/>
    <property type="match status" value="1"/>
</dbReference>
<feature type="signal peptide" evidence="2">
    <location>
        <begin position="1"/>
        <end position="17"/>
    </location>
</feature>
<feature type="domain" description="Sigma 54 modulation/S30EA ribosomal protein C-terminal" evidence="3">
    <location>
        <begin position="184"/>
        <end position="238"/>
    </location>
</feature>
<dbReference type="PANTHER" id="PTHR33231">
    <property type="entry name" value="30S RIBOSOMAL PROTEIN"/>
    <property type="match status" value="1"/>
</dbReference>
<evidence type="ECO:0000256" key="1">
    <source>
        <dbReference type="ARBA" id="ARBA00022845"/>
    </source>
</evidence>
<dbReference type="InterPro" id="IPR003489">
    <property type="entry name" value="RHF/RaiA"/>
</dbReference>
<protein>
    <submittedName>
        <fullName evidence="4">Hibernation promotion factor</fullName>
    </submittedName>
</protein>
<dbReference type="InterPro" id="IPR038416">
    <property type="entry name" value="Ribosom_S30AE_C_sf"/>
</dbReference>
<proteinExistence type="predicted"/>
<reference evidence="4" key="1">
    <citation type="submission" date="2020-06" db="EMBL/GenBank/DDBJ databases">
        <authorList>
            <consortium name="Plant Systems Biology data submission"/>
        </authorList>
    </citation>
    <scope>NUCLEOTIDE SEQUENCE</scope>
    <source>
        <strain evidence="4">D6</strain>
    </source>
</reference>
<dbReference type="OrthoDB" id="10253151at2759"/>